<dbReference type="GeneID" id="116416613"/>
<dbReference type="EnsemblMetazoa" id="XM_031925575">
    <property type="protein sequence ID" value="XP_031781435"/>
    <property type="gene ID" value="LOC116416613"/>
</dbReference>
<evidence type="ECO:0000256" key="1">
    <source>
        <dbReference type="SAM" id="MobiDB-lite"/>
    </source>
</evidence>
<name>A0A7M7Q3T6_NASVI</name>
<feature type="compositionally biased region" description="Basic and acidic residues" evidence="1">
    <location>
        <begin position="92"/>
        <end position="104"/>
    </location>
</feature>
<dbReference type="KEGG" id="nvi:116416613"/>
<protein>
    <submittedName>
        <fullName evidence="2">Uncharacterized protein</fullName>
    </submittedName>
</protein>
<proteinExistence type="predicted"/>
<feature type="compositionally biased region" description="Polar residues" evidence="1">
    <location>
        <begin position="9"/>
        <end position="19"/>
    </location>
</feature>
<evidence type="ECO:0000313" key="2">
    <source>
        <dbReference type="EnsemblMetazoa" id="XP_031781435"/>
    </source>
</evidence>
<feature type="compositionally biased region" description="Basic and acidic residues" evidence="1">
    <location>
        <begin position="20"/>
        <end position="30"/>
    </location>
</feature>
<dbReference type="RefSeq" id="XP_031781435.1">
    <property type="nucleotide sequence ID" value="XM_031925575.1"/>
</dbReference>
<keyword evidence="3" id="KW-1185">Reference proteome</keyword>
<dbReference type="Proteomes" id="UP000002358">
    <property type="component" value="Unassembled WGS sequence"/>
</dbReference>
<feature type="compositionally biased region" description="Basic and acidic residues" evidence="1">
    <location>
        <begin position="43"/>
        <end position="65"/>
    </location>
</feature>
<accession>A0A7M7Q3T6</accession>
<organism evidence="2 3">
    <name type="scientific">Nasonia vitripennis</name>
    <name type="common">Parasitic wasp</name>
    <dbReference type="NCBI Taxonomy" id="7425"/>
    <lineage>
        <taxon>Eukaryota</taxon>
        <taxon>Metazoa</taxon>
        <taxon>Ecdysozoa</taxon>
        <taxon>Arthropoda</taxon>
        <taxon>Hexapoda</taxon>
        <taxon>Insecta</taxon>
        <taxon>Pterygota</taxon>
        <taxon>Neoptera</taxon>
        <taxon>Endopterygota</taxon>
        <taxon>Hymenoptera</taxon>
        <taxon>Apocrita</taxon>
        <taxon>Proctotrupomorpha</taxon>
        <taxon>Chalcidoidea</taxon>
        <taxon>Pteromalidae</taxon>
        <taxon>Pteromalinae</taxon>
        <taxon>Nasonia</taxon>
    </lineage>
</organism>
<dbReference type="InParanoid" id="A0A7M7Q3T6"/>
<sequence length="168" mass="19347">MRQKMESLISKNVQSTTKNNQHEVIKKSLSDEFVTNKKKAARKNNDSKETDSSKLKKKLKQEQSKQRSSSILETLLQKSSKHVKKIPSNDSSENHENIVPESHKSSSTFNETKEIHEKKVRASLANIDQNGTIGCTSLKHDAIHQRKPWTKVKIILYHSSNRKRRTMK</sequence>
<dbReference type="SMR" id="A0A7M7Q3T6"/>
<feature type="region of interest" description="Disordered" evidence="1">
    <location>
        <begin position="1"/>
        <end position="113"/>
    </location>
</feature>
<reference evidence="2" key="1">
    <citation type="submission" date="2021-01" db="UniProtKB">
        <authorList>
            <consortium name="EnsemblMetazoa"/>
        </authorList>
    </citation>
    <scope>IDENTIFICATION</scope>
</reference>
<evidence type="ECO:0000313" key="3">
    <source>
        <dbReference type="Proteomes" id="UP000002358"/>
    </source>
</evidence>
<dbReference type="AlphaFoldDB" id="A0A7M7Q3T6"/>